<dbReference type="GO" id="GO:0003824">
    <property type="term" value="F:catalytic activity"/>
    <property type="evidence" value="ECO:0007669"/>
    <property type="project" value="InterPro"/>
</dbReference>
<proteinExistence type="inferred from homology"/>
<dbReference type="SUPFAM" id="SSF56752">
    <property type="entry name" value="D-aminoacid aminotransferase-like PLP-dependent enzymes"/>
    <property type="match status" value="1"/>
</dbReference>
<dbReference type="Proteomes" id="UP000026249">
    <property type="component" value="Unassembled WGS sequence"/>
</dbReference>
<comment type="cofactor">
    <cofactor evidence="1 6">
        <name>pyridoxal 5'-phosphate</name>
        <dbReference type="ChEBI" id="CHEBI:597326"/>
    </cofactor>
</comment>
<dbReference type="STRING" id="1454373.ACMU_10605"/>
<keyword evidence="4 6" id="KW-0663">Pyridoxal phosphate</keyword>
<dbReference type="EMBL" id="JFKE01000003">
    <property type="protein sequence ID" value="KAJ56194.1"/>
    <property type="molecule type" value="Genomic_DNA"/>
</dbReference>
<dbReference type="PROSITE" id="PS00770">
    <property type="entry name" value="AA_TRANSFER_CLASS_4"/>
    <property type="match status" value="1"/>
</dbReference>
<dbReference type="InterPro" id="IPR036038">
    <property type="entry name" value="Aminotransferase-like"/>
</dbReference>
<accession>A0A037ZKM6</accession>
<dbReference type="Gene3D" id="3.30.470.10">
    <property type="match status" value="1"/>
</dbReference>
<dbReference type="RefSeq" id="WP_035258464.1">
    <property type="nucleotide sequence ID" value="NZ_JFKE01000003.1"/>
</dbReference>
<evidence type="ECO:0000256" key="3">
    <source>
        <dbReference type="ARBA" id="ARBA00014472"/>
    </source>
</evidence>
<dbReference type="NCBIfam" id="NF005729">
    <property type="entry name" value="PRK07546.1-3"/>
    <property type="match status" value="1"/>
</dbReference>
<evidence type="ECO:0000256" key="5">
    <source>
        <dbReference type="RuleBase" id="RU004106"/>
    </source>
</evidence>
<gene>
    <name evidence="7" type="ORF">ACMU_10605</name>
</gene>
<evidence type="ECO:0000256" key="4">
    <source>
        <dbReference type="ARBA" id="ARBA00022898"/>
    </source>
</evidence>
<dbReference type="InterPro" id="IPR001544">
    <property type="entry name" value="Aminotrans_IV"/>
</dbReference>
<evidence type="ECO:0000256" key="6">
    <source>
        <dbReference type="RuleBase" id="RU004516"/>
    </source>
</evidence>
<dbReference type="InterPro" id="IPR018300">
    <property type="entry name" value="Aminotrans_IV_CS"/>
</dbReference>
<evidence type="ECO:0000256" key="1">
    <source>
        <dbReference type="ARBA" id="ARBA00001933"/>
    </source>
</evidence>
<evidence type="ECO:0000256" key="2">
    <source>
        <dbReference type="ARBA" id="ARBA00009320"/>
    </source>
</evidence>
<comment type="similarity">
    <text evidence="2 5">Belongs to the class-IV pyridoxal-phosphate-dependent aminotransferase family.</text>
</comment>
<dbReference type="InterPro" id="IPR043132">
    <property type="entry name" value="BCAT-like_C"/>
</dbReference>
<reference evidence="7 8" key="1">
    <citation type="submission" date="2014-03" db="EMBL/GenBank/DDBJ databases">
        <title>Draft Genome Sequence of Actibacterium mucosum KCTC 23349, a Marine Alphaproteobacterium with Complex Ionic Requirements Isolated from Mediterranean Seawater at Malvarrosa Beach, Valencia, Spain.</title>
        <authorList>
            <person name="Arahal D.R."/>
            <person name="Shao Z."/>
            <person name="Lai Q."/>
            <person name="Pujalte M.J."/>
        </authorList>
    </citation>
    <scope>NUCLEOTIDE SEQUENCE [LARGE SCALE GENOMIC DNA]</scope>
    <source>
        <strain evidence="7 8">KCTC 23349</strain>
    </source>
</reference>
<sequence>MENTVRPDIPAGLEIFETMRADQGGVALLSLHLDRMCETCRVLDVPFDRAVLTRAVLGAAGGTASRLRLTLQTDGRHRVDRFNLPPAPEGWRLGLAEARVDAGEFWRGHKTSHRAIYDTAREEMPEGIDELLFLNTAGHCVEGTITNLFVDPCDGLLRTPPLSAGALPGILRRKLIEARDARVAPLRLVDLTSARRVYVGNALRGLIPVSLDIPAPA</sequence>
<dbReference type="InterPro" id="IPR043131">
    <property type="entry name" value="BCAT-like_N"/>
</dbReference>
<name>A0A037ZKM6_9RHOB</name>
<comment type="caution">
    <text evidence="7">The sequence shown here is derived from an EMBL/GenBank/DDBJ whole genome shotgun (WGS) entry which is preliminary data.</text>
</comment>
<protein>
    <recommendedName>
        <fullName evidence="3">Probable branched-chain-amino-acid aminotransferase</fullName>
    </recommendedName>
</protein>
<dbReference type="AlphaFoldDB" id="A0A037ZKM6"/>
<dbReference type="Pfam" id="PF01063">
    <property type="entry name" value="Aminotran_4"/>
    <property type="match status" value="1"/>
</dbReference>
<evidence type="ECO:0000313" key="8">
    <source>
        <dbReference type="Proteomes" id="UP000026249"/>
    </source>
</evidence>
<dbReference type="Gene3D" id="3.20.10.10">
    <property type="entry name" value="D-amino Acid Aminotransferase, subunit A, domain 2"/>
    <property type="match status" value="1"/>
</dbReference>
<keyword evidence="8" id="KW-1185">Reference proteome</keyword>
<evidence type="ECO:0000313" key="7">
    <source>
        <dbReference type="EMBL" id="KAJ56194.1"/>
    </source>
</evidence>
<organism evidence="7 8">
    <name type="scientific">Actibacterium mucosum KCTC 23349</name>
    <dbReference type="NCBI Taxonomy" id="1454373"/>
    <lineage>
        <taxon>Bacteria</taxon>
        <taxon>Pseudomonadati</taxon>
        <taxon>Pseudomonadota</taxon>
        <taxon>Alphaproteobacteria</taxon>
        <taxon>Rhodobacterales</taxon>
        <taxon>Roseobacteraceae</taxon>
        <taxon>Actibacterium</taxon>
    </lineage>
</organism>